<organism evidence="1 2">
    <name type="scientific">Rhizopus oryzae</name>
    <name type="common">Mucormycosis agent</name>
    <name type="synonym">Rhizopus arrhizus var. delemar</name>
    <dbReference type="NCBI Taxonomy" id="64495"/>
    <lineage>
        <taxon>Eukaryota</taxon>
        <taxon>Fungi</taxon>
        <taxon>Fungi incertae sedis</taxon>
        <taxon>Mucoromycota</taxon>
        <taxon>Mucoromycotina</taxon>
        <taxon>Mucoromycetes</taxon>
        <taxon>Mucorales</taxon>
        <taxon>Mucorineae</taxon>
        <taxon>Rhizopodaceae</taxon>
        <taxon>Rhizopus</taxon>
    </lineage>
</organism>
<comment type="caution">
    <text evidence="1">The sequence shown here is derived from an EMBL/GenBank/DDBJ whole genome shotgun (WGS) entry which is preliminary data.</text>
</comment>
<dbReference type="AlphaFoldDB" id="A0A9P7BIU7"/>
<dbReference type="EMBL" id="JAANQT010008914">
    <property type="protein sequence ID" value="KAG1279303.1"/>
    <property type="molecule type" value="Genomic_DNA"/>
</dbReference>
<keyword evidence="2" id="KW-1185">Reference proteome</keyword>
<evidence type="ECO:0000313" key="2">
    <source>
        <dbReference type="Proteomes" id="UP000716291"/>
    </source>
</evidence>
<proteinExistence type="predicted"/>
<dbReference type="Gene3D" id="2.60.120.200">
    <property type="match status" value="1"/>
</dbReference>
<dbReference type="Proteomes" id="UP000716291">
    <property type="component" value="Unassembled WGS sequence"/>
</dbReference>
<dbReference type="SUPFAM" id="SSF49899">
    <property type="entry name" value="Concanavalin A-like lectins/glucanases"/>
    <property type="match status" value="1"/>
</dbReference>
<dbReference type="InterPro" id="IPR013320">
    <property type="entry name" value="ConA-like_dom_sf"/>
</dbReference>
<gene>
    <name evidence="1" type="ORF">G6F64_014584</name>
</gene>
<protein>
    <submittedName>
        <fullName evidence="1">Uncharacterized protein</fullName>
    </submittedName>
</protein>
<evidence type="ECO:0000313" key="1">
    <source>
        <dbReference type="EMBL" id="KAG1279303.1"/>
    </source>
</evidence>
<accession>A0A9P7BIU7</accession>
<reference evidence="1" key="1">
    <citation type="journal article" date="2020" name="Microb. Genom.">
        <title>Genetic diversity of clinical and environmental Mucorales isolates obtained from an investigation of mucormycosis cases among solid organ transplant recipients.</title>
        <authorList>
            <person name="Nguyen M.H."/>
            <person name="Kaul D."/>
            <person name="Muto C."/>
            <person name="Cheng S.J."/>
            <person name="Richter R.A."/>
            <person name="Bruno V.M."/>
            <person name="Liu G."/>
            <person name="Beyhan S."/>
            <person name="Sundermann A.J."/>
            <person name="Mounaud S."/>
            <person name="Pasculle A.W."/>
            <person name="Nierman W.C."/>
            <person name="Driscoll E."/>
            <person name="Cumbie R."/>
            <person name="Clancy C.J."/>
            <person name="Dupont C.L."/>
        </authorList>
    </citation>
    <scope>NUCLEOTIDE SEQUENCE</scope>
    <source>
        <strain evidence="1">GL11</strain>
    </source>
</reference>
<name>A0A9P7BIU7_RHIOR</name>
<sequence length="89" mass="10150">MHRYGEERPARLAAGARGGRLWLRVTNSRHIGAFHSRIDGHTWQKYPGQMEVSGYHHNVAGRFRALKPALYAAGDGTVTFRNFRYRAPD</sequence>